<name>B4NV81_DROSI</name>
<dbReference type="Proteomes" id="UP000000304">
    <property type="component" value="Unassembled WGS sequence"/>
</dbReference>
<reference evidence="1 2" key="1">
    <citation type="journal article" date="2007" name="Nature">
        <title>Evolution of genes and genomes on the Drosophila phylogeny.</title>
        <authorList>
            <consortium name="Drosophila 12 Genomes Consortium"/>
            <person name="Clark A.G."/>
            <person name="Eisen M.B."/>
            <person name="Smith D.R."/>
            <person name="Bergman C.M."/>
            <person name="Oliver B."/>
            <person name="Markow T.A."/>
            <person name="Kaufman T.C."/>
            <person name="Kellis M."/>
            <person name="Gelbart W."/>
            <person name="Iyer V.N."/>
            <person name="Pollard D.A."/>
            <person name="Sackton T.B."/>
            <person name="Larracuente A.M."/>
            <person name="Singh N.D."/>
            <person name="Abad J.P."/>
            <person name="Abt D.N."/>
            <person name="Adryan B."/>
            <person name="Aguade M."/>
            <person name="Akashi H."/>
            <person name="Anderson W.W."/>
            <person name="Aquadro C.F."/>
            <person name="Ardell D.H."/>
            <person name="Arguello R."/>
            <person name="Artieri C.G."/>
            <person name="Barbash D.A."/>
            <person name="Barker D."/>
            <person name="Barsanti P."/>
            <person name="Batterham P."/>
            <person name="Batzoglou S."/>
            <person name="Begun D."/>
            <person name="Bhutkar A."/>
            <person name="Blanco E."/>
            <person name="Bosak S.A."/>
            <person name="Bradley R.K."/>
            <person name="Brand A.D."/>
            <person name="Brent M.R."/>
            <person name="Brooks A.N."/>
            <person name="Brown R.H."/>
            <person name="Butlin R.K."/>
            <person name="Caggese C."/>
            <person name="Calvi B.R."/>
            <person name="Bernardo de Carvalho A."/>
            <person name="Caspi A."/>
            <person name="Castrezana S."/>
            <person name="Celniker S.E."/>
            <person name="Chang J.L."/>
            <person name="Chapple C."/>
            <person name="Chatterji S."/>
            <person name="Chinwalla A."/>
            <person name="Civetta A."/>
            <person name="Clifton S.W."/>
            <person name="Comeron J.M."/>
            <person name="Costello J.C."/>
            <person name="Coyne J.A."/>
            <person name="Daub J."/>
            <person name="David R.G."/>
            <person name="Delcher A.L."/>
            <person name="Delehaunty K."/>
            <person name="Do C.B."/>
            <person name="Ebling H."/>
            <person name="Edwards K."/>
            <person name="Eickbush T."/>
            <person name="Evans J.D."/>
            <person name="Filipski A."/>
            <person name="Findeiss S."/>
            <person name="Freyhult E."/>
            <person name="Fulton L."/>
            <person name="Fulton R."/>
            <person name="Garcia A.C."/>
            <person name="Gardiner A."/>
            <person name="Garfield D.A."/>
            <person name="Garvin B.E."/>
            <person name="Gibson G."/>
            <person name="Gilbert D."/>
            <person name="Gnerre S."/>
            <person name="Godfrey J."/>
            <person name="Good R."/>
            <person name="Gotea V."/>
            <person name="Gravely B."/>
            <person name="Greenberg A.J."/>
            <person name="Griffiths-Jones S."/>
            <person name="Gross S."/>
            <person name="Guigo R."/>
            <person name="Gustafson E.A."/>
            <person name="Haerty W."/>
            <person name="Hahn M.W."/>
            <person name="Halligan D.L."/>
            <person name="Halpern A.L."/>
            <person name="Halter G.M."/>
            <person name="Han M.V."/>
            <person name="Heger A."/>
            <person name="Hillier L."/>
            <person name="Hinrichs A.S."/>
            <person name="Holmes I."/>
            <person name="Hoskins R.A."/>
            <person name="Hubisz M.J."/>
            <person name="Hultmark D."/>
            <person name="Huntley M.A."/>
            <person name="Jaffe D.B."/>
            <person name="Jagadeeshan S."/>
            <person name="Jeck W.R."/>
            <person name="Johnson J."/>
            <person name="Jones C.D."/>
            <person name="Jordan W.C."/>
            <person name="Karpen G.H."/>
            <person name="Kataoka E."/>
            <person name="Keightley P.D."/>
            <person name="Kheradpour P."/>
            <person name="Kirkness E.F."/>
            <person name="Koerich L.B."/>
            <person name="Kristiansen K."/>
            <person name="Kudrna D."/>
            <person name="Kulathinal R.J."/>
            <person name="Kumar S."/>
            <person name="Kwok R."/>
            <person name="Lander E."/>
            <person name="Langley C.H."/>
            <person name="Lapoint R."/>
            <person name="Lazzaro B.P."/>
            <person name="Lee S.J."/>
            <person name="Levesque L."/>
            <person name="Li R."/>
            <person name="Lin C.F."/>
            <person name="Lin M.F."/>
            <person name="Lindblad-Toh K."/>
            <person name="Llopart A."/>
            <person name="Long M."/>
            <person name="Low L."/>
            <person name="Lozovsky E."/>
            <person name="Lu J."/>
            <person name="Luo M."/>
            <person name="Machado C.A."/>
            <person name="Makalowski W."/>
            <person name="Marzo M."/>
            <person name="Matsuda M."/>
            <person name="Matzkin L."/>
            <person name="McAllister B."/>
            <person name="McBride C.S."/>
            <person name="McKernan B."/>
            <person name="McKernan K."/>
            <person name="Mendez-Lago M."/>
            <person name="Minx P."/>
            <person name="Mollenhauer M.U."/>
            <person name="Montooth K."/>
            <person name="Mount S.M."/>
            <person name="Mu X."/>
            <person name="Myers E."/>
            <person name="Negre B."/>
            <person name="Newfeld S."/>
            <person name="Nielsen R."/>
            <person name="Noor M.A."/>
            <person name="O'Grady P."/>
            <person name="Pachter L."/>
            <person name="Papaceit M."/>
            <person name="Parisi M.J."/>
            <person name="Parisi M."/>
            <person name="Parts L."/>
            <person name="Pedersen J.S."/>
            <person name="Pesole G."/>
            <person name="Phillippy A.M."/>
            <person name="Ponting C.P."/>
            <person name="Pop M."/>
            <person name="Porcelli D."/>
            <person name="Powell J.R."/>
            <person name="Prohaska S."/>
            <person name="Pruitt K."/>
            <person name="Puig M."/>
            <person name="Quesneville H."/>
            <person name="Ram K.R."/>
            <person name="Rand D."/>
            <person name="Rasmussen M.D."/>
            <person name="Reed L.K."/>
            <person name="Reenan R."/>
            <person name="Reily A."/>
            <person name="Remington K.A."/>
            <person name="Rieger T.T."/>
            <person name="Ritchie M.G."/>
            <person name="Robin C."/>
            <person name="Rogers Y.H."/>
            <person name="Rohde C."/>
            <person name="Rozas J."/>
            <person name="Rubenfield M.J."/>
            <person name="Ruiz A."/>
            <person name="Russo S."/>
            <person name="Salzberg S.L."/>
            <person name="Sanchez-Gracia A."/>
            <person name="Saranga D.J."/>
            <person name="Sato H."/>
            <person name="Schaeffer S.W."/>
            <person name="Schatz M.C."/>
            <person name="Schlenke T."/>
            <person name="Schwartz R."/>
            <person name="Segarra C."/>
            <person name="Singh R.S."/>
            <person name="Sirot L."/>
            <person name="Sirota M."/>
            <person name="Sisneros N.B."/>
            <person name="Smith C.D."/>
            <person name="Smith T.F."/>
            <person name="Spieth J."/>
            <person name="Stage D.E."/>
            <person name="Stark A."/>
            <person name="Stephan W."/>
            <person name="Strausberg R.L."/>
            <person name="Strempel S."/>
            <person name="Sturgill D."/>
            <person name="Sutton G."/>
            <person name="Sutton G.G."/>
            <person name="Tao W."/>
            <person name="Teichmann S."/>
            <person name="Tobari Y.N."/>
            <person name="Tomimura Y."/>
            <person name="Tsolas J.M."/>
            <person name="Valente V.L."/>
            <person name="Venter E."/>
            <person name="Venter J.C."/>
            <person name="Vicario S."/>
            <person name="Vieira F.G."/>
            <person name="Vilella A.J."/>
            <person name="Villasante A."/>
            <person name="Walenz B."/>
            <person name="Wang J."/>
            <person name="Wasserman M."/>
            <person name="Watts T."/>
            <person name="Wilson D."/>
            <person name="Wilson R.K."/>
            <person name="Wing R.A."/>
            <person name="Wolfner M.F."/>
            <person name="Wong A."/>
            <person name="Wong G.K."/>
            <person name="Wu C.I."/>
            <person name="Wu G."/>
            <person name="Yamamoto D."/>
            <person name="Yang H.P."/>
            <person name="Yang S.P."/>
            <person name="Yorke J.A."/>
            <person name="Yoshida K."/>
            <person name="Zdobnov E."/>
            <person name="Zhang P."/>
            <person name="Zhang Y."/>
            <person name="Zimin A.V."/>
            <person name="Baldwin J."/>
            <person name="Abdouelleil A."/>
            <person name="Abdulkadir J."/>
            <person name="Abebe A."/>
            <person name="Abera B."/>
            <person name="Abreu J."/>
            <person name="Acer S.C."/>
            <person name="Aftuck L."/>
            <person name="Alexander A."/>
            <person name="An P."/>
            <person name="Anderson E."/>
            <person name="Anderson S."/>
            <person name="Arachi H."/>
            <person name="Azer M."/>
            <person name="Bachantsang P."/>
            <person name="Barry A."/>
            <person name="Bayul T."/>
            <person name="Berlin A."/>
            <person name="Bessette D."/>
            <person name="Bloom T."/>
            <person name="Blye J."/>
            <person name="Boguslavskiy L."/>
            <person name="Bonnet C."/>
            <person name="Boukhgalter B."/>
            <person name="Bourzgui I."/>
            <person name="Brown A."/>
            <person name="Cahill P."/>
            <person name="Channer S."/>
            <person name="Cheshatsang Y."/>
            <person name="Chuda L."/>
            <person name="Citroen M."/>
            <person name="Collymore A."/>
            <person name="Cooke P."/>
            <person name="Costello M."/>
            <person name="D'Aco K."/>
            <person name="Daza R."/>
            <person name="De Haan G."/>
            <person name="DeGray S."/>
            <person name="DeMaso C."/>
            <person name="Dhargay N."/>
            <person name="Dooley K."/>
            <person name="Dooley E."/>
            <person name="Doricent M."/>
            <person name="Dorje P."/>
            <person name="Dorjee K."/>
            <person name="Dupes A."/>
            <person name="Elong R."/>
            <person name="Falk J."/>
            <person name="Farina A."/>
            <person name="Faro S."/>
            <person name="Ferguson D."/>
            <person name="Fisher S."/>
            <person name="Foley C.D."/>
            <person name="Franke A."/>
            <person name="Friedrich D."/>
            <person name="Gadbois L."/>
            <person name="Gearin G."/>
            <person name="Gearin C.R."/>
            <person name="Giannoukos G."/>
            <person name="Goode T."/>
            <person name="Graham J."/>
            <person name="Grandbois E."/>
            <person name="Grewal S."/>
            <person name="Gyaltsen K."/>
            <person name="Hafez N."/>
            <person name="Hagos B."/>
            <person name="Hall J."/>
            <person name="Henson C."/>
            <person name="Hollinger A."/>
            <person name="Honan T."/>
            <person name="Huard M.D."/>
            <person name="Hughes L."/>
            <person name="Hurhula B."/>
            <person name="Husby M.E."/>
            <person name="Kamat A."/>
            <person name="Kanga B."/>
            <person name="Kashin S."/>
            <person name="Khazanovich D."/>
            <person name="Kisner P."/>
            <person name="Lance K."/>
            <person name="Lara M."/>
            <person name="Lee W."/>
            <person name="Lennon N."/>
            <person name="Letendre F."/>
            <person name="LeVine R."/>
            <person name="Lipovsky A."/>
            <person name="Liu X."/>
            <person name="Liu J."/>
            <person name="Liu S."/>
            <person name="Lokyitsang T."/>
            <person name="Lokyitsang Y."/>
            <person name="Lubonja R."/>
            <person name="Lui A."/>
            <person name="MacDonald P."/>
            <person name="Magnisalis V."/>
            <person name="Maru K."/>
            <person name="Matthews C."/>
            <person name="McCusker W."/>
            <person name="McDonough S."/>
            <person name="Mehta T."/>
            <person name="Meldrim J."/>
            <person name="Meneus L."/>
            <person name="Mihai O."/>
            <person name="Mihalev A."/>
            <person name="Mihova T."/>
            <person name="Mittelman R."/>
            <person name="Mlenga V."/>
            <person name="Montmayeur A."/>
            <person name="Mulrain L."/>
            <person name="Navidi A."/>
            <person name="Naylor J."/>
            <person name="Negash T."/>
            <person name="Nguyen T."/>
            <person name="Nguyen N."/>
            <person name="Nicol R."/>
            <person name="Norbu C."/>
            <person name="Norbu N."/>
            <person name="Novod N."/>
            <person name="O'Neill B."/>
            <person name="Osman S."/>
            <person name="Markiewicz E."/>
            <person name="Oyono O.L."/>
            <person name="Patti C."/>
            <person name="Phunkhang P."/>
            <person name="Pierre F."/>
            <person name="Priest M."/>
            <person name="Raghuraman S."/>
            <person name="Rege F."/>
            <person name="Reyes R."/>
            <person name="Rise C."/>
            <person name="Rogov P."/>
            <person name="Ross K."/>
            <person name="Ryan E."/>
            <person name="Settipalli S."/>
            <person name="Shea T."/>
            <person name="Sherpa N."/>
            <person name="Shi L."/>
            <person name="Shih D."/>
            <person name="Sparrow T."/>
            <person name="Spaulding J."/>
            <person name="Stalker J."/>
            <person name="Stange-Thomann N."/>
            <person name="Stavropoulos S."/>
            <person name="Stone C."/>
            <person name="Strader C."/>
            <person name="Tesfaye S."/>
            <person name="Thomson T."/>
            <person name="Thoulutsang Y."/>
            <person name="Thoulutsang D."/>
            <person name="Topham K."/>
            <person name="Topping I."/>
            <person name="Tsamla T."/>
            <person name="Vassiliev H."/>
            <person name="Vo A."/>
            <person name="Wangchuk T."/>
            <person name="Wangdi T."/>
            <person name="Weiand M."/>
            <person name="Wilkinson J."/>
            <person name="Wilson A."/>
            <person name="Yadav S."/>
            <person name="Young G."/>
            <person name="Yu Q."/>
            <person name="Zembek L."/>
            <person name="Zhong D."/>
            <person name="Zimmer A."/>
            <person name="Zwirko Z."/>
            <person name="Jaffe D.B."/>
            <person name="Alvarez P."/>
            <person name="Brockman W."/>
            <person name="Butler J."/>
            <person name="Chin C."/>
            <person name="Gnerre S."/>
            <person name="Grabherr M."/>
            <person name="Kleber M."/>
            <person name="Mauceli E."/>
            <person name="MacCallum I."/>
        </authorList>
    </citation>
    <scope>NUCLEOTIDE SEQUENCE [LARGE SCALE GENOMIC DNA]</scope>
    <source>
        <strain evidence="2">white501</strain>
    </source>
</reference>
<dbReference type="HOGENOM" id="CLU_1534174_0_0_1"/>
<dbReference type="AlphaFoldDB" id="B4NV81"/>
<organism evidence="1 2">
    <name type="scientific">Drosophila simulans</name>
    <name type="common">Fruit fly</name>
    <dbReference type="NCBI Taxonomy" id="7240"/>
    <lineage>
        <taxon>Eukaryota</taxon>
        <taxon>Metazoa</taxon>
        <taxon>Ecdysozoa</taxon>
        <taxon>Arthropoda</taxon>
        <taxon>Hexapoda</taxon>
        <taxon>Insecta</taxon>
        <taxon>Pterygota</taxon>
        <taxon>Neoptera</taxon>
        <taxon>Endopterygota</taxon>
        <taxon>Diptera</taxon>
        <taxon>Brachycera</taxon>
        <taxon>Muscomorpha</taxon>
        <taxon>Ephydroidea</taxon>
        <taxon>Drosophilidae</taxon>
        <taxon>Drosophila</taxon>
        <taxon>Sophophora</taxon>
    </lineage>
</organism>
<protein>
    <submittedName>
        <fullName evidence="1">GD21360</fullName>
    </submittedName>
</protein>
<dbReference type="EMBL" id="CH986475">
    <property type="protein sequence ID" value="EDX15957.1"/>
    <property type="molecule type" value="Genomic_DNA"/>
</dbReference>
<accession>B4NV81</accession>
<dbReference type="STRING" id="7240.B4NV81"/>
<keyword evidence="2" id="KW-1185">Reference proteome</keyword>
<gene>
    <name evidence="1" type="primary">Dsim\GD21360</name>
    <name evidence="1" type="ORF">Dsim_GD21360</name>
</gene>
<proteinExistence type="predicted"/>
<evidence type="ECO:0000313" key="2">
    <source>
        <dbReference type="Proteomes" id="UP000000304"/>
    </source>
</evidence>
<evidence type="ECO:0000313" key="1">
    <source>
        <dbReference type="EMBL" id="EDX15957.1"/>
    </source>
</evidence>
<sequence length="175" mass="19504">MTAESFAKIILELDEESIPAKNWFDNFELNHAALAGAGANDVQQKQVEEVRDQIDHQAKATVGERKEIEDKEKKLAEFDVQLRKRKEQMDQLGGGATAAGGLNKELVDSGKRKPAVEYKVGDIVAIRRTQFVAGKKLAGEYKGPYEVSRLKRNGRYDVRKATDFEGPSNTFTSCD</sequence>